<dbReference type="InterPro" id="IPR029044">
    <property type="entry name" value="Nucleotide-diphossugar_trans"/>
</dbReference>
<dbReference type="PANTHER" id="PTHR22916:SF3">
    <property type="entry name" value="UDP-GLCNAC:BETAGAL BETA-1,3-N-ACETYLGLUCOSAMINYLTRANSFERASE-LIKE PROTEIN 1"/>
    <property type="match status" value="1"/>
</dbReference>
<evidence type="ECO:0000259" key="1">
    <source>
        <dbReference type="Pfam" id="PF00535"/>
    </source>
</evidence>
<dbReference type="PANTHER" id="PTHR22916">
    <property type="entry name" value="GLYCOSYLTRANSFERASE"/>
    <property type="match status" value="1"/>
</dbReference>
<dbReference type="Proteomes" id="UP000406735">
    <property type="component" value="Unassembled WGS sequence"/>
</dbReference>
<accession>A0A6A7VV81</accession>
<evidence type="ECO:0000313" key="2">
    <source>
        <dbReference type="EMBL" id="MQN10241.1"/>
    </source>
</evidence>
<dbReference type="InterPro" id="IPR001173">
    <property type="entry name" value="Glyco_trans_2-like"/>
</dbReference>
<keyword evidence="2" id="KW-0808">Transferase</keyword>
<sequence length="263" mass="29985">MKISIIIPTYKPGPYLKDCLESINNQTMNKKCFEVIIVLNGVIKPYIECIYNLTKMYDFNSVVIPTETPGVSNARNIGLTRAQGEYVCFIDDDDKISPSYLENLYYKATPNNIVASNVKAFYNNSNKTENDYIASAYEKLANKNAPLSVLKGRKFMSSACCKIISQKSIQDTRFDTNLKIGEDSVFMAEISKNVRNIILSDKNAIYYRRLRVGSASRTKLTILQKSHIVCELQKRYIKMLTSPYNIPFIATRIVATLMKFIRK</sequence>
<organism evidence="2 3">
    <name type="scientific">Segatella copri</name>
    <dbReference type="NCBI Taxonomy" id="165179"/>
    <lineage>
        <taxon>Bacteria</taxon>
        <taxon>Pseudomonadati</taxon>
        <taxon>Bacteroidota</taxon>
        <taxon>Bacteroidia</taxon>
        <taxon>Bacteroidales</taxon>
        <taxon>Prevotellaceae</taxon>
        <taxon>Segatella</taxon>
    </lineage>
</organism>
<proteinExistence type="predicted"/>
<protein>
    <submittedName>
        <fullName evidence="2">Glycosyltransferase family 2 protein</fullName>
    </submittedName>
</protein>
<dbReference type="Pfam" id="PF00535">
    <property type="entry name" value="Glycos_transf_2"/>
    <property type="match status" value="1"/>
</dbReference>
<dbReference type="CDD" id="cd00761">
    <property type="entry name" value="Glyco_tranf_GTA_type"/>
    <property type="match status" value="1"/>
</dbReference>
<dbReference type="RefSeq" id="WP_153080410.1">
    <property type="nucleotide sequence ID" value="NZ_VZAU01000087.1"/>
</dbReference>
<dbReference type="EMBL" id="VZCY01000087">
    <property type="protein sequence ID" value="MQN10241.1"/>
    <property type="molecule type" value="Genomic_DNA"/>
</dbReference>
<evidence type="ECO:0000313" key="3">
    <source>
        <dbReference type="Proteomes" id="UP000406735"/>
    </source>
</evidence>
<dbReference type="Gene3D" id="3.90.550.10">
    <property type="entry name" value="Spore Coat Polysaccharide Biosynthesis Protein SpsA, Chain A"/>
    <property type="match status" value="1"/>
</dbReference>
<comment type="caution">
    <text evidence="2">The sequence shown here is derived from an EMBL/GenBank/DDBJ whole genome shotgun (WGS) entry which is preliminary data.</text>
</comment>
<dbReference type="GO" id="GO:0016758">
    <property type="term" value="F:hexosyltransferase activity"/>
    <property type="evidence" value="ECO:0007669"/>
    <property type="project" value="UniProtKB-ARBA"/>
</dbReference>
<reference evidence="2 3" key="1">
    <citation type="submission" date="2019-09" db="EMBL/GenBank/DDBJ databases">
        <title>Distinct polysaccharide growth profiles of human intestinal Prevotella copri isolates.</title>
        <authorList>
            <person name="Fehlner-Peach H."/>
            <person name="Magnabosco C."/>
            <person name="Raghavan V."/>
            <person name="Scher J.U."/>
            <person name="Tett A."/>
            <person name="Cox L.M."/>
            <person name="Gottsegen C."/>
            <person name="Watters A."/>
            <person name="Wiltshire- Gordon J.D."/>
            <person name="Segata N."/>
            <person name="Bonneau R."/>
            <person name="Littman D.R."/>
        </authorList>
    </citation>
    <scope>NUCLEOTIDE SEQUENCE [LARGE SCALE GENOMIC DNA]</scope>
    <source>
        <strain evidence="3">iK21513</strain>
    </source>
</reference>
<feature type="domain" description="Glycosyltransferase 2-like" evidence="1">
    <location>
        <begin position="4"/>
        <end position="170"/>
    </location>
</feature>
<dbReference type="AlphaFoldDB" id="A0A6A7VV81"/>
<dbReference type="SUPFAM" id="SSF53448">
    <property type="entry name" value="Nucleotide-diphospho-sugar transferases"/>
    <property type="match status" value="1"/>
</dbReference>
<gene>
    <name evidence="2" type="ORF">F7D97_09990</name>
</gene>
<name>A0A6A7VV81_9BACT</name>